<dbReference type="EMBL" id="CABHNM010000079">
    <property type="protein sequence ID" value="VUX23668.1"/>
    <property type="molecule type" value="Genomic_DNA"/>
</dbReference>
<dbReference type="Gene3D" id="2.80.10.50">
    <property type="match status" value="2"/>
</dbReference>
<evidence type="ECO:0000259" key="1">
    <source>
        <dbReference type="Pfam" id="PF14200"/>
    </source>
</evidence>
<dbReference type="InterPro" id="IPR000772">
    <property type="entry name" value="Ricin_B_lectin"/>
</dbReference>
<dbReference type="PROSITE" id="PS50231">
    <property type="entry name" value="RICIN_B_LECTIN"/>
    <property type="match status" value="1"/>
</dbReference>
<dbReference type="SUPFAM" id="SSF50370">
    <property type="entry name" value="Ricin B-like lectins"/>
    <property type="match status" value="1"/>
</dbReference>
<dbReference type="GO" id="GO:0030246">
    <property type="term" value="F:carbohydrate binding"/>
    <property type="evidence" value="ECO:0007669"/>
    <property type="project" value="UniProtKB-KW"/>
</dbReference>
<organism evidence="2 3">
    <name type="scientific">Dorea longicatena</name>
    <dbReference type="NCBI Taxonomy" id="88431"/>
    <lineage>
        <taxon>Bacteria</taxon>
        <taxon>Bacillati</taxon>
        <taxon>Bacillota</taxon>
        <taxon>Clostridia</taxon>
        <taxon>Lachnospirales</taxon>
        <taxon>Lachnospiraceae</taxon>
        <taxon>Dorea</taxon>
    </lineage>
</organism>
<keyword evidence="2" id="KW-0430">Lectin</keyword>
<dbReference type="InterPro" id="IPR035992">
    <property type="entry name" value="Ricin_B-like_lectins"/>
</dbReference>
<evidence type="ECO:0000313" key="2">
    <source>
        <dbReference type="EMBL" id="VUX23668.1"/>
    </source>
</evidence>
<dbReference type="AlphaFoldDB" id="A0A564UW36"/>
<reference evidence="2 3" key="1">
    <citation type="submission" date="2019-07" db="EMBL/GenBank/DDBJ databases">
        <authorList>
            <person name="Hibberd C M."/>
            <person name="Gehrig L. J."/>
            <person name="Chang H.-W."/>
            <person name="Venkatesh S."/>
        </authorList>
    </citation>
    <scope>NUCLEOTIDE SEQUENCE [LARGE SCALE GENOMIC DNA]</scope>
    <source>
        <strain evidence="2">Dorea_longicatena_SSTS_Bg7063</strain>
    </source>
</reference>
<name>A0A564UW36_9FIRM</name>
<accession>A0A564UW36</accession>
<gene>
    <name evidence="2" type="ORF">DLSSTS7063_03263</name>
</gene>
<feature type="domain" description="Ricin B lectin" evidence="1">
    <location>
        <begin position="14"/>
        <end position="97"/>
    </location>
</feature>
<proteinExistence type="predicted"/>
<dbReference type="Pfam" id="PF14200">
    <property type="entry name" value="RicinB_lectin_2"/>
    <property type="match status" value="1"/>
</dbReference>
<evidence type="ECO:0000313" key="3">
    <source>
        <dbReference type="Proteomes" id="UP000398619"/>
    </source>
</evidence>
<protein>
    <submittedName>
        <fullName evidence="2">Ricin-type beta-trefoil lectin domain protein</fullName>
    </submittedName>
</protein>
<dbReference type="CDD" id="cd00161">
    <property type="entry name" value="beta-trefoil_Ricin-like"/>
    <property type="match status" value="1"/>
</dbReference>
<sequence length="136" mass="15508">MLQIIKIALEKYKISRDNKNYVILKNKNSGKVLSINGGSAKNSANIEQRDYKDEKSQKWIAVKQTNGRIVFLSVLDADYCVNLQAAIAANVSNIQLYSMNNTLAQQWKAVKYNLRIHWGRGWMAFCVSLVGKTRRL</sequence>
<dbReference type="RefSeq" id="WP_186290268.1">
    <property type="nucleotide sequence ID" value="NZ_CABHNM010000079.1"/>
</dbReference>
<dbReference type="Proteomes" id="UP000398619">
    <property type="component" value="Unassembled WGS sequence"/>
</dbReference>